<feature type="domain" description="Teneurin-like YD-shell" evidence="4">
    <location>
        <begin position="872"/>
        <end position="1012"/>
    </location>
</feature>
<evidence type="ECO:0000256" key="1">
    <source>
        <dbReference type="ARBA" id="ARBA00022737"/>
    </source>
</evidence>
<dbReference type="Pfam" id="PF15657">
    <property type="entry name" value="Tox-HNH-EHHH"/>
    <property type="match status" value="1"/>
</dbReference>
<reference evidence="5 6" key="1">
    <citation type="submission" date="2016-05" db="EMBL/GenBank/DDBJ databases">
        <title>Genome Sequence of Pseudomonas citronellolis Strain SJTE-3, an Estrogens and Persistent Organic Pollutants degradation strain.</title>
        <authorList>
            <person name="Liang R."/>
        </authorList>
    </citation>
    <scope>NUCLEOTIDE SEQUENCE [LARGE SCALE GENOMIC DNA]</scope>
    <source>
        <strain evidence="5 6">SJTE-3</strain>
    </source>
</reference>
<dbReference type="InterPro" id="IPR022385">
    <property type="entry name" value="Rhs_assc_core"/>
</dbReference>
<keyword evidence="1" id="KW-0677">Repeat</keyword>
<feature type="domain" description="HNH/Endo VII superfamily nuclease toxins" evidence="2">
    <location>
        <begin position="1472"/>
        <end position="1546"/>
    </location>
</feature>
<dbReference type="InterPro" id="IPR050708">
    <property type="entry name" value="T6SS_VgrG/RHS"/>
</dbReference>
<dbReference type="Pfam" id="PF25023">
    <property type="entry name" value="TEN_YD-shell"/>
    <property type="match status" value="3"/>
</dbReference>
<feature type="domain" description="Teneurin-like YD-shell" evidence="4">
    <location>
        <begin position="724"/>
        <end position="851"/>
    </location>
</feature>
<sequence>MDQIAVIEQELNDFRNSLTRYREMTESWYARTADAGSRATDLPSLLGMERSIRAGSSSKSVSLGDSDFGLVAQCPLSGILEIESKFESAYEVPLGRIQVDVRSRDDNSLQQTLTLGDDGKASFKGQPGKWYSIQVNSAVSAQQVDELFSRYDGLANQLETWLRGQWAGFRPQWQAHGASSVLSAAGTGILEGSWQAVKDVWEGIKLIFEILQDPMKYAHMLGDKASELVALAKSAPQKMARVMLLASDEAVLYLLLRSATLWLSALPPSQIAGTAAKEISRILVSVLIDILIAIVLTVAVEGTGIAYLAVRLAKYGKRLVDAVIGFVKSVFGILEGVLDYIEKYRVVAARGIASGVQRGKAELIWDARKNSTLREVDARPNVDRQATTPNERPAQACKETCTGGEPISMVTGEELLTLDDASLDGLLPFVWSRLYRTSAVDVDHGLGYGWSHGLAHRLLIEDGQVTWIDHENRRTSFPLPDRQRPAINNRLSKAAIFIGADPAELVLAQAGDKPRFYHFRHDGKGGDLVAISDAYGNRLHVGRDLAGRISRLSNGAGRALAFRYEHGRIQAVEYQQQVPADTEEASWRSVQTLASYVYNTAGQLLEAHNALGEIERYRYDEQHVILERHLAGGASFYWAWEGAGKQARCVRQWSSIEPLDFQFEWDDEAGTATLLQSDGGRQVFVHDGNARLVRQVDPDGAVHEKAYNPQGQLVAERDPLGAVTEYHYDEAGHLVALVPPEEEPTSFEYRDGFVSAVERGKASWRYRRNAQGDVIQQTDPDGHSTFFRYDERGRLLQIQHPDGSSHQLLWNGLGQLIEERLPDGGVRRYRYDVFGRQITRQDEQGAVTQFEWDALGRLRQVTLPGGASRAYEYNAYGKVTAERDELGRVTRYEYDGGLHLVTQRINPDGSQLRYRYDNARLLLSEIENERGELYRLDYHPSGLISRETDFDGRTCAYAYDLNGHLLEKTEYGEDGSELVTLYQRDASGRLLVRTQPDGSEVHYSYDALGRLVGVDDGEWPLAYEYDLQNRLTREHQGWATLQYGYDALGRLSHCRLPDGSTLDYRHRAGGELSAIDLNGQRLTSHQFSFGRERQRQQGQLLSQYQYDEQGRLLAHQVSQRERALYQRRYSYDAGGNLASVEDSRKGARSYHYDPLDRLVAVRGDLPESFAHDPAGNLLTQNAQQGDPRQVNVQGNRLLMQGDCHYDYDAYGNLLRERRGAGQKLVTQYRYDSQHRLVGVQLPDGRQVSYRYDAFGRRIAKEVDGKTTEFIWQGDRLVAESGAGRYRSYVYEPGSFRPLAMLDGEGPLKAEPFYYQLDHLGTPQELTSYGGEILWSARYRAYGNVARLEVAEIDNPLRFQGQYYDAETGLHYNRHRYYNPNTGRFLTPDPIKLAGGLNHYQYVPNSTGWVDPLGLVSENVQCPSSLKWKRPDKYFESRQAALRAAKADARVPVSAEPVKVGRVPLEESGRMLLDSNGVPIMTREYHYTNIDGTRVVIQEHSRGHKEFSEESAAGKPHFNVREYDEATGNAARTKTLYLKSVAGHYVFE</sequence>
<dbReference type="PANTHER" id="PTHR32305">
    <property type="match status" value="1"/>
</dbReference>
<dbReference type="NCBIfam" id="TIGR01643">
    <property type="entry name" value="YD_repeat_2x"/>
    <property type="match status" value="10"/>
</dbReference>
<dbReference type="InterPro" id="IPR028048">
    <property type="entry name" value="Tox-HNH-EHHH"/>
</dbReference>
<dbReference type="InterPro" id="IPR045351">
    <property type="entry name" value="DUF6531"/>
</dbReference>
<dbReference type="RefSeq" id="WP_064584277.1">
    <property type="nucleotide sequence ID" value="NZ_CP015878.1"/>
</dbReference>
<protein>
    <submittedName>
        <fullName evidence="5">Type IV secretion protein Rhs</fullName>
    </submittedName>
</protein>
<feature type="domain" description="Teneurin-like YD-shell" evidence="4">
    <location>
        <begin position="1096"/>
        <end position="1388"/>
    </location>
</feature>
<evidence type="ECO:0000259" key="2">
    <source>
        <dbReference type="Pfam" id="PF15657"/>
    </source>
</evidence>
<organism evidence="5 6">
    <name type="scientific">Pseudomonas citronellolis</name>
    <dbReference type="NCBI Taxonomy" id="53408"/>
    <lineage>
        <taxon>Bacteria</taxon>
        <taxon>Pseudomonadati</taxon>
        <taxon>Pseudomonadota</taxon>
        <taxon>Gammaproteobacteria</taxon>
        <taxon>Pseudomonadales</taxon>
        <taxon>Pseudomonadaceae</taxon>
        <taxon>Pseudomonas</taxon>
    </lineage>
</organism>
<evidence type="ECO:0000259" key="3">
    <source>
        <dbReference type="Pfam" id="PF20148"/>
    </source>
</evidence>
<evidence type="ECO:0000259" key="4">
    <source>
        <dbReference type="Pfam" id="PF25023"/>
    </source>
</evidence>
<dbReference type="InterPro" id="IPR056823">
    <property type="entry name" value="TEN-like_YD-shell"/>
</dbReference>
<dbReference type="Proteomes" id="UP000077748">
    <property type="component" value="Chromosome"/>
</dbReference>
<evidence type="ECO:0000313" key="6">
    <source>
        <dbReference type="Proteomes" id="UP000077748"/>
    </source>
</evidence>
<dbReference type="Pfam" id="PF20148">
    <property type="entry name" value="DUF6531"/>
    <property type="match status" value="1"/>
</dbReference>
<dbReference type="NCBIfam" id="TIGR03696">
    <property type="entry name" value="Rhs_assc_core"/>
    <property type="match status" value="1"/>
</dbReference>
<gene>
    <name evidence="5" type="ORF">A9C11_26130</name>
</gene>
<dbReference type="EMBL" id="CP015878">
    <property type="protein sequence ID" value="ANI17249.1"/>
    <property type="molecule type" value="Genomic_DNA"/>
</dbReference>
<accession>A0A1A9KID8</accession>
<feature type="domain" description="DUF6531" evidence="3">
    <location>
        <begin position="404"/>
        <end position="477"/>
    </location>
</feature>
<evidence type="ECO:0000313" key="5">
    <source>
        <dbReference type="EMBL" id="ANI17249.1"/>
    </source>
</evidence>
<dbReference type="Gene3D" id="2.180.10.10">
    <property type="entry name" value="RHS repeat-associated core"/>
    <property type="match status" value="3"/>
</dbReference>
<proteinExistence type="predicted"/>
<dbReference type="SUPFAM" id="SSF69304">
    <property type="entry name" value="Tricorn protease N-terminal domain"/>
    <property type="match status" value="1"/>
</dbReference>
<name>A0A1A9KID8_9PSED</name>
<dbReference type="PANTHER" id="PTHR32305:SF15">
    <property type="entry name" value="PROTEIN RHSA-RELATED"/>
    <property type="match status" value="1"/>
</dbReference>
<dbReference type="InterPro" id="IPR006530">
    <property type="entry name" value="YD"/>
</dbReference>